<feature type="transmembrane region" description="Helical" evidence="10">
    <location>
        <begin position="26"/>
        <end position="45"/>
    </location>
</feature>
<dbReference type="Proteomes" id="UP000664731">
    <property type="component" value="Unassembled WGS sequence"/>
</dbReference>
<keyword evidence="6" id="KW-1003">Cell membrane</keyword>
<dbReference type="GO" id="GO:0005886">
    <property type="term" value="C:plasma membrane"/>
    <property type="evidence" value="ECO:0007669"/>
    <property type="project" value="UniProtKB-SubCell"/>
</dbReference>
<evidence type="ECO:0000313" key="12">
    <source>
        <dbReference type="Proteomes" id="UP000664731"/>
    </source>
</evidence>
<name>A0A939GTZ1_9BURK</name>
<evidence type="ECO:0000256" key="1">
    <source>
        <dbReference type="ARBA" id="ARBA00002672"/>
    </source>
</evidence>
<keyword evidence="12" id="KW-1185">Reference proteome</keyword>
<dbReference type="RefSeq" id="WP_207574489.1">
    <property type="nucleotide sequence ID" value="NZ_JAFNME010000005.1"/>
</dbReference>
<sequence>MFFWIENLAAALGVLSVWLMARQKPIAWPIGFFMVVLYAIVFFEAKLYSETLLQIIYAGLQAYGWWCWLRGAKAQALPVTILAMPCVLRDLAVGALITLALGSFMHLHTDAQMPWLDATLTGLSLVGQYWMAHKRLQCWPLWLVVDVAYVGMFWAAGLVTTTLLYVGFIGLAVYGWRQWSMAMAQNTVLPLPKAAP</sequence>
<proteinExistence type="inferred from homology"/>
<comment type="function">
    <text evidence="1">Required for nicotinamide riboside transport across the inner membrane.</text>
</comment>
<evidence type="ECO:0000256" key="9">
    <source>
        <dbReference type="ARBA" id="ARBA00023136"/>
    </source>
</evidence>
<dbReference type="AlphaFoldDB" id="A0A939GTZ1"/>
<keyword evidence="8 10" id="KW-1133">Transmembrane helix</keyword>
<evidence type="ECO:0000313" key="11">
    <source>
        <dbReference type="EMBL" id="MBO1248945.1"/>
    </source>
</evidence>
<gene>
    <name evidence="11" type="ORF">J1777_03705</name>
</gene>
<feature type="transmembrane region" description="Helical" evidence="10">
    <location>
        <begin position="152"/>
        <end position="176"/>
    </location>
</feature>
<comment type="caution">
    <text evidence="11">The sequence shown here is derived from an EMBL/GenBank/DDBJ whole genome shotgun (WGS) entry which is preliminary data.</text>
</comment>
<accession>A0A939GTZ1</accession>
<evidence type="ECO:0000256" key="4">
    <source>
        <dbReference type="ARBA" id="ARBA00017522"/>
    </source>
</evidence>
<evidence type="ECO:0000256" key="8">
    <source>
        <dbReference type="ARBA" id="ARBA00022989"/>
    </source>
</evidence>
<keyword evidence="9 10" id="KW-0472">Membrane</keyword>
<evidence type="ECO:0000256" key="7">
    <source>
        <dbReference type="ARBA" id="ARBA00022692"/>
    </source>
</evidence>
<keyword evidence="7 10" id="KW-0812">Transmembrane</keyword>
<dbReference type="GO" id="GO:0034257">
    <property type="term" value="F:nicotinamide riboside transmembrane transporter activity"/>
    <property type="evidence" value="ECO:0007669"/>
    <property type="project" value="InterPro"/>
</dbReference>
<dbReference type="Pfam" id="PF04973">
    <property type="entry name" value="NMN_transporter"/>
    <property type="match status" value="1"/>
</dbReference>
<dbReference type="EMBL" id="JAFNME010000005">
    <property type="protein sequence ID" value="MBO1248945.1"/>
    <property type="molecule type" value="Genomic_DNA"/>
</dbReference>
<feature type="transmembrane region" description="Helical" evidence="10">
    <location>
        <begin position="77"/>
        <end position="101"/>
    </location>
</feature>
<feature type="transmembrane region" description="Helical" evidence="10">
    <location>
        <begin position="52"/>
        <end position="71"/>
    </location>
</feature>
<dbReference type="NCBIfam" id="TIGR01528">
    <property type="entry name" value="NMN_trans_PnuC"/>
    <property type="match status" value="1"/>
</dbReference>
<evidence type="ECO:0000256" key="6">
    <source>
        <dbReference type="ARBA" id="ARBA00022475"/>
    </source>
</evidence>
<keyword evidence="5" id="KW-0813">Transport</keyword>
<dbReference type="PANTHER" id="PTHR36122:SF2">
    <property type="entry name" value="NICOTINAMIDE RIBOSIDE TRANSPORTER PNUC"/>
    <property type="match status" value="1"/>
</dbReference>
<dbReference type="InterPro" id="IPR006419">
    <property type="entry name" value="NMN_transpt_PnuC"/>
</dbReference>
<evidence type="ECO:0000256" key="5">
    <source>
        <dbReference type="ARBA" id="ARBA00022448"/>
    </source>
</evidence>
<protein>
    <recommendedName>
        <fullName evidence="4">Nicotinamide riboside transporter PnuC</fullName>
    </recommendedName>
</protein>
<comment type="similarity">
    <text evidence="3">Belongs to the nicotinamide ribonucleoside (NR) uptake permease (TC 4.B.1) family.</text>
</comment>
<organism evidence="11 12">
    <name type="scientific">Comamonas denitrificans</name>
    <dbReference type="NCBI Taxonomy" id="117506"/>
    <lineage>
        <taxon>Bacteria</taxon>
        <taxon>Pseudomonadati</taxon>
        <taxon>Pseudomonadota</taxon>
        <taxon>Betaproteobacteria</taxon>
        <taxon>Burkholderiales</taxon>
        <taxon>Comamonadaceae</taxon>
        <taxon>Comamonas</taxon>
    </lineage>
</organism>
<evidence type="ECO:0000256" key="10">
    <source>
        <dbReference type="SAM" id="Phobius"/>
    </source>
</evidence>
<evidence type="ECO:0000256" key="2">
    <source>
        <dbReference type="ARBA" id="ARBA00004651"/>
    </source>
</evidence>
<comment type="subcellular location">
    <subcellularLocation>
        <location evidence="2">Cell membrane</location>
        <topology evidence="2">Multi-pass membrane protein</topology>
    </subcellularLocation>
</comment>
<reference evidence="11" key="1">
    <citation type="submission" date="2021-03" db="EMBL/GenBank/DDBJ databases">
        <title>Comamonas denitrificans.</title>
        <authorList>
            <person name="Finster K."/>
        </authorList>
    </citation>
    <scope>NUCLEOTIDE SEQUENCE</scope>
    <source>
        <strain evidence="11">MM2021_4</strain>
    </source>
</reference>
<evidence type="ECO:0000256" key="3">
    <source>
        <dbReference type="ARBA" id="ARBA00006669"/>
    </source>
</evidence>
<dbReference type="PANTHER" id="PTHR36122">
    <property type="entry name" value="NICOTINAMIDE RIBOSIDE TRANSPORTER PNUC"/>
    <property type="match status" value="1"/>
</dbReference>